<reference evidence="3" key="1">
    <citation type="submission" date="2018-04" db="EMBL/GenBank/DDBJ databases">
        <title>Draft Genome Sequences of 10 Lactobacillus Species from 22 Commercial Probiotic Products.</title>
        <authorList>
            <person name="Gangiredla J."/>
            <person name="Barnaba T.J."/>
            <person name="Mammel M.K."/>
            <person name="Lacher D.W."/>
            <person name="Elkins C.A."/>
            <person name="Lampel K.A."/>
            <person name="Whitehouse C.A."/>
            <person name="Tartera C."/>
        </authorList>
    </citation>
    <scope>NUCLEOTIDE SEQUENCE [LARGE SCALE GENOMIC DNA]</scope>
    <source>
        <strain evidence="3">DS12_10</strain>
    </source>
</reference>
<dbReference type="RefSeq" id="WP_107721172.1">
    <property type="nucleotide sequence ID" value="NZ_QAZN01000004.1"/>
</dbReference>
<dbReference type="Proteomes" id="UP000244083">
    <property type="component" value="Unassembled WGS sequence"/>
</dbReference>
<keyword evidence="1" id="KW-1133">Transmembrane helix</keyword>
<evidence type="ECO:0000313" key="2">
    <source>
        <dbReference type="EMBL" id="PTV04479.1"/>
    </source>
</evidence>
<evidence type="ECO:0000313" key="3">
    <source>
        <dbReference type="Proteomes" id="UP000244083"/>
    </source>
</evidence>
<proteinExistence type="predicted"/>
<feature type="transmembrane region" description="Helical" evidence="1">
    <location>
        <begin position="12"/>
        <end position="32"/>
    </location>
</feature>
<dbReference type="EMBL" id="QAZN01000004">
    <property type="protein sequence ID" value="PTV04479.1"/>
    <property type="molecule type" value="Genomic_DNA"/>
</dbReference>
<gene>
    <name evidence="2" type="ORF">DB325_03830</name>
</gene>
<protein>
    <submittedName>
        <fullName evidence="2">Uncharacterized protein</fullName>
    </submittedName>
</protein>
<sequence length="204" mass="22907">MGSFVKNNRKLLVVVVAIVCLVIGVTVSHHIYEQHRDEQAAAEISKACKRTPSMRGLFSKFQIAGVNAHEKVLDLQMNEELSNQLKSNINEYIEDNISVITRMFGDPTRHEDGEGNLIVTGDEVEPVCDTIASDKKFVNDFGDGWKIRIYNAQEKLVYIYSDDKFLDKPEVHLDSVIAKGKQEHDDNAFKLTEAALNAVGNNKE</sequence>
<accession>A0A2T5Q4N9</accession>
<evidence type="ECO:0000256" key="1">
    <source>
        <dbReference type="SAM" id="Phobius"/>
    </source>
</evidence>
<organism evidence="2 3">
    <name type="scientific">Limosilactobacillus reuteri</name>
    <name type="common">Lactobacillus reuteri</name>
    <dbReference type="NCBI Taxonomy" id="1598"/>
    <lineage>
        <taxon>Bacteria</taxon>
        <taxon>Bacillati</taxon>
        <taxon>Bacillota</taxon>
        <taxon>Bacilli</taxon>
        <taxon>Lactobacillales</taxon>
        <taxon>Lactobacillaceae</taxon>
        <taxon>Limosilactobacillus</taxon>
    </lineage>
</organism>
<keyword evidence="1" id="KW-0812">Transmembrane</keyword>
<name>A0A2T5Q4N9_LIMRT</name>
<dbReference type="AlphaFoldDB" id="A0A2T5Q4N9"/>
<comment type="caution">
    <text evidence="2">The sequence shown here is derived from an EMBL/GenBank/DDBJ whole genome shotgun (WGS) entry which is preliminary data.</text>
</comment>
<keyword evidence="1" id="KW-0472">Membrane</keyword>